<sequence length="83" mass="9680">MFEKNDDVLYNLASRSAGKKIEWSFVGDRRIYERNFANNGLKKKKKMLLSTDIYVCQIKLKAAQRGARTHDPEIKSLVLYRLS</sequence>
<evidence type="ECO:0000313" key="2">
    <source>
        <dbReference type="Proteomes" id="UP001054945"/>
    </source>
</evidence>
<organism evidence="1 2">
    <name type="scientific">Caerostris extrusa</name>
    <name type="common">Bark spider</name>
    <name type="synonym">Caerostris bankana</name>
    <dbReference type="NCBI Taxonomy" id="172846"/>
    <lineage>
        <taxon>Eukaryota</taxon>
        <taxon>Metazoa</taxon>
        <taxon>Ecdysozoa</taxon>
        <taxon>Arthropoda</taxon>
        <taxon>Chelicerata</taxon>
        <taxon>Arachnida</taxon>
        <taxon>Araneae</taxon>
        <taxon>Araneomorphae</taxon>
        <taxon>Entelegynae</taxon>
        <taxon>Araneoidea</taxon>
        <taxon>Araneidae</taxon>
        <taxon>Caerostris</taxon>
    </lineage>
</organism>
<accession>A0AAV4Y129</accession>
<name>A0AAV4Y129_CAEEX</name>
<dbReference type="EMBL" id="BPLR01001110">
    <property type="protein sequence ID" value="GIZ00050.1"/>
    <property type="molecule type" value="Genomic_DNA"/>
</dbReference>
<reference evidence="1 2" key="1">
    <citation type="submission" date="2021-06" db="EMBL/GenBank/DDBJ databases">
        <title>Caerostris extrusa draft genome.</title>
        <authorList>
            <person name="Kono N."/>
            <person name="Arakawa K."/>
        </authorList>
    </citation>
    <scope>NUCLEOTIDE SEQUENCE [LARGE SCALE GENOMIC DNA]</scope>
</reference>
<comment type="caution">
    <text evidence="1">The sequence shown here is derived from an EMBL/GenBank/DDBJ whole genome shotgun (WGS) entry which is preliminary data.</text>
</comment>
<proteinExistence type="predicted"/>
<protein>
    <submittedName>
        <fullName evidence="1">Uncharacterized protein</fullName>
    </submittedName>
</protein>
<keyword evidence="2" id="KW-1185">Reference proteome</keyword>
<dbReference type="Proteomes" id="UP001054945">
    <property type="component" value="Unassembled WGS sequence"/>
</dbReference>
<dbReference type="AlphaFoldDB" id="A0AAV4Y129"/>
<gene>
    <name evidence="1" type="ORF">CEXT_391061</name>
</gene>
<evidence type="ECO:0000313" key="1">
    <source>
        <dbReference type="EMBL" id="GIZ00050.1"/>
    </source>
</evidence>